<evidence type="ECO:0000256" key="1">
    <source>
        <dbReference type="ARBA" id="ARBA00004370"/>
    </source>
</evidence>
<dbReference type="InterPro" id="IPR050671">
    <property type="entry name" value="CD300_family_receptors"/>
</dbReference>
<dbReference type="Pfam" id="PF07686">
    <property type="entry name" value="V-set"/>
    <property type="match status" value="1"/>
</dbReference>
<evidence type="ECO:0000256" key="2">
    <source>
        <dbReference type="ARBA" id="ARBA00022692"/>
    </source>
</evidence>
<dbReference type="InParanoid" id="A0A674JIF9"/>
<dbReference type="GeneTree" id="ENSGT00950000182977"/>
<feature type="domain" description="Immunoglobulin V-set" evidence="4">
    <location>
        <begin position="17"/>
        <end position="121"/>
    </location>
</feature>
<proteinExistence type="predicted"/>
<name>A0A674JIF9_9SAUR</name>
<evidence type="ECO:0000256" key="3">
    <source>
        <dbReference type="ARBA" id="ARBA00023136"/>
    </source>
</evidence>
<dbReference type="PANTHER" id="PTHR11860">
    <property type="entry name" value="POLYMERIC-IMMUNOGLOBULIN RECEPTOR"/>
    <property type="match status" value="1"/>
</dbReference>
<reference evidence="5" key="1">
    <citation type="submission" date="2025-08" db="UniProtKB">
        <authorList>
            <consortium name="Ensembl"/>
        </authorList>
    </citation>
    <scope>IDENTIFICATION</scope>
</reference>
<dbReference type="Proteomes" id="UP000472274">
    <property type="component" value="Unplaced"/>
</dbReference>
<evidence type="ECO:0000313" key="5">
    <source>
        <dbReference type="Ensembl" id="ENSTMTP00000019682.1"/>
    </source>
</evidence>
<dbReference type="InterPro" id="IPR013106">
    <property type="entry name" value="Ig_V-set"/>
</dbReference>
<keyword evidence="6" id="KW-1185">Reference proteome</keyword>
<organism evidence="5 6">
    <name type="scientific">Terrapene triunguis</name>
    <name type="common">Three-toed box turtle</name>
    <dbReference type="NCBI Taxonomy" id="2587831"/>
    <lineage>
        <taxon>Eukaryota</taxon>
        <taxon>Metazoa</taxon>
        <taxon>Chordata</taxon>
        <taxon>Craniata</taxon>
        <taxon>Vertebrata</taxon>
        <taxon>Euteleostomi</taxon>
        <taxon>Archelosauria</taxon>
        <taxon>Testudinata</taxon>
        <taxon>Testudines</taxon>
        <taxon>Cryptodira</taxon>
        <taxon>Durocryptodira</taxon>
        <taxon>Testudinoidea</taxon>
        <taxon>Emydidae</taxon>
        <taxon>Terrapene</taxon>
    </lineage>
</organism>
<dbReference type="GO" id="GO:0005886">
    <property type="term" value="C:plasma membrane"/>
    <property type="evidence" value="ECO:0007669"/>
    <property type="project" value="TreeGrafter"/>
</dbReference>
<protein>
    <recommendedName>
        <fullName evidence="4">Immunoglobulin V-set domain-containing protein</fullName>
    </recommendedName>
</protein>
<sequence>ARPARVLTLASRVALYGPKILTGEVGGSITIKCVYRPIKANRYDRKYWCKISGTRRVCNTIISTNNFISKDYKGRASLTDFPKNGTFTIQMTQLEQNDAGAYRYGIGNNNKALFVSMKLTVLESTVAGDLHNRLIAKGTDPNLSSESATPDLKYSGATFTESKREIVPHELGVALRCFGIACAWEAQRVSDNTMPT</sequence>
<accession>A0A674JIF9</accession>
<dbReference type="PANTHER" id="PTHR11860:SF49">
    <property type="entry name" value="HIGH AFFINITY IMMUNOGLOBULIN ALPHA AND IMMUNOGLOBULIN MU FC RECEPTOR"/>
    <property type="match status" value="1"/>
</dbReference>
<dbReference type="InterPro" id="IPR036179">
    <property type="entry name" value="Ig-like_dom_sf"/>
</dbReference>
<comment type="subcellular location">
    <subcellularLocation>
        <location evidence="1">Membrane</location>
    </subcellularLocation>
</comment>
<dbReference type="AlphaFoldDB" id="A0A674JIF9"/>
<dbReference type="GO" id="GO:0004888">
    <property type="term" value="F:transmembrane signaling receptor activity"/>
    <property type="evidence" value="ECO:0007669"/>
    <property type="project" value="TreeGrafter"/>
</dbReference>
<dbReference type="SUPFAM" id="SSF48726">
    <property type="entry name" value="Immunoglobulin"/>
    <property type="match status" value="1"/>
</dbReference>
<dbReference type="Gene3D" id="2.60.40.10">
    <property type="entry name" value="Immunoglobulins"/>
    <property type="match status" value="1"/>
</dbReference>
<dbReference type="InterPro" id="IPR013783">
    <property type="entry name" value="Ig-like_fold"/>
</dbReference>
<keyword evidence="3" id="KW-0472">Membrane</keyword>
<reference evidence="5" key="2">
    <citation type="submission" date="2025-09" db="UniProtKB">
        <authorList>
            <consortium name="Ensembl"/>
        </authorList>
    </citation>
    <scope>IDENTIFICATION</scope>
</reference>
<evidence type="ECO:0000259" key="4">
    <source>
        <dbReference type="Pfam" id="PF07686"/>
    </source>
</evidence>
<evidence type="ECO:0000313" key="6">
    <source>
        <dbReference type="Proteomes" id="UP000472274"/>
    </source>
</evidence>
<dbReference type="Ensembl" id="ENSTMTT00000020373.1">
    <property type="protein sequence ID" value="ENSTMTP00000019682.1"/>
    <property type="gene ID" value="ENSTMTG00000014438.1"/>
</dbReference>
<dbReference type="CDD" id="cd05716">
    <property type="entry name" value="IgV_pIgR_like"/>
    <property type="match status" value="1"/>
</dbReference>
<keyword evidence="2" id="KW-0812">Transmembrane</keyword>